<protein>
    <submittedName>
        <fullName evidence="1">Uncharacterized protein</fullName>
    </submittedName>
</protein>
<dbReference type="Proteomes" id="UP000092445">
    <property type="component" value="Unassembled WGS sequence"/>
</dbReference>
<reference evidence="2" key="1">
    <citation type="submission" date="2014-03" db="EMBL/GenBank/DDBJ databases">
        <authorList>
            <person name="Aksoy S."/>
            <person name="Warren W."/>
            <person name="Wilson R.K."/>
        </authorList>
    </citation>
    <scope>NUCLEOTIDE SEQUENCE [LARGE SCALE GENOMIC DNA]</scope>
    <source>
        <strain evidence="2">IAEA</strain>
    </source>
</reference>
<sequence length="183" mass="21498">MFKVCDMVNENTETSSSNNCFNFQFSSSNQNFRSLSNSLNDPDAVNSVNATKQLDLLVATNQTLNKKKCDLLSVSADNLSWKFFEQIDSLDTRLRKEEINKMLRISKYFRLVKSSFENEMKIKCHNFIKTKMKIRRLKPHIHYHVFNLDSRHLNETEEFTKAINVRKPTRLARTIELFEGLNH</sequence>
<evidence type="ECO:0000313" key="2">
    <source>
        <dbReference type="Proteomes" id="UP000092445"/>
    </source>
</evidence>
<dbReference type="AlphaFoldDB" id="A0A1B0AHU1"/>
<dbReference type="EnsemblMetazoa" id="GPAI046252-RA">
    <property type="protein sequence ID" value="GPAI046252-PA"/>
    <property type="gene ID" value="GPAI046252"/>
</dbReference>
<keyword evidence="2" id="KW-1185">Reference proteome</keyword>
<reference evidence="1" key="2">
    <citation type="submission" date="2020-05" db="UniProtKB">
        <authorList>
            <consortium name="EnsemblMetazoa"/>
        </authorList>
    </citation>
    <scope>IDENTIFICATION</scope>
    <source>
        <strain evidence="1">IAEA</strain>
    </source>
</reference>
<accession>A0A1B0AHU1</accession>
<dbReference type="VEuPathDB" id="VectorBase:GPAI046252"/>
<evidence type="ECO:0000313" key="1">
    <source>
        <dbReference type="EnsemblMetazoa" id="GPAI046252-PA"/>
    </source>
</evidence>
<proteinExistence type="predicted"/>
<name>A0A1B0AHU1_GLOPL</name>
<organism evidence="1 2">
    <name type="scientific">Glossina pallidipes</name>
    <name type="common">Tsetse fly</name>
    <dbReference type="NCBI Taxonomy" id="7398"/>
    <lineage>
        <taxon>Eukaryota</taxon>
        <taxon>Metazoa</taxon>
        <taxon>Ecdysozoa</taxon>
        <taxon>Arthropoda</taxon>
        <taxon>Hexapoda</taxon>
        <taxon>Insecta</taxon>
        <taxon>Pterygota</taxon>
        <taxon>Neoptera</taxon>
        <taxon>Endopterygota</taxon>
        <taxon>Diptera</taxon>
        <taxon>Brachycera</taxon>
        <taxon>Muscomorpha</taxon>
        <taxon>Hippoboscoidea</taxon>
        <taxon>Glossinidae</taxon>
        <taxon>Glossina</taxon>
    </lineage>
</organism>